<comment type="caution">
    <text evidence="2">The sequence shown here is derived from an EMBL/GenBank/DDBJ whole genome shotgun (WGS) entry which is preliminary data.</text>
</comment>
<dbReference type="PRINTS" id="PR01217">
    <property type="entry name" value="PRICHEXTENSN"/>
</dbReference>
<proteinExistence type="predicted"/>
<evidence type="ECO:0000313" key="2">
    <source>
        <dbReference type="EMBL" id="KAK2952119.1"/>
    </source>
</evidence>
<gene>
    <name evidence="2" type="ORF">BLNAU_12970</name>
</gene>
<accession>A0ABQ9XMT1</accession>
<name>A0ABQ9XMT1_9EUKA</name>
<feature type="compositionally biased region" description="Polar residues" evidence="1">
    <location>
        <begin position="303"/>
        <end position="314"/>
    </location>
</feature>
<feature type="region of interest" description="Disordered" evidence="1">
    <location>
        <begin position="1"/>
        <end position="45"/>
    </location>
</feature>
<reference evidence="2 3" key="1">
    <citation type="journal article" date="2022" name="bioRxiv">
        <title>Genomics of Preaxostyla Flagellates Illuminates Evolutionary Transitions and the Path Towards Mitochondrial Loss.</title>
        <authorList>
            <person name="Novak L.V.F."/>
            <person name="Treitli S.C."/>
            <person name="Pyrih J."/>
            <person name="Halakuc P."/>
            <person name="Pipaliya S.V."/>
            <person name="Vacek V."/>
            <person name="Brzon O."/>
            <person name="Soukal P."/>
            <person name="Eme L."/>
            <person name="Dacks J.B."/>
            <person name="Karnkowska A."/>
            <person name="Elias M."/>
            <person name="Hampl V."/>
        </authorList>
    </citation>
    <scope>NUCLEOTIDE SEQUENCE [LARGE SCALE GENOMIC DNA]</scope>
    <source>
        <strain evidence="2">NAU3</strain>
        <tissue evidence="2">Gut</tissue>
    </source>
</reference>
<feature type="compositionally biased region" description="Polar residues" evidence="1">
    <location>
        <begin position="22"/>
        <end position="45"/>
    </location>
</feature>
<feature type="region of interest" description="Disordered" evidence="1">
    <location>
        <begin position="233"/>
        <end position="285"/>
    </location>
</feature>
<sequence length="619" mass="68064">MLVATSIDLPLTNHRDVKQRRSNSSSHNKAVTNVSRNQGKASTSSECYQLRFNPPPLPSSIPPTHFAVIHAQHQQTQQPPKQNQFQLPPLVNSANNPTMVGHSPVDTFGNQKNFIVPRKQTQSKQQNLSASQYIPRTSMRPKQLTAKGRGSGRQLRASSDFGMYSNSTKSRRFNFASSTSPLPPVATLLTADGKKQFSLSAKAPHSESYGRYTDTITLAKEIHNKETAIIPMQPLAHIPPSPKDRPISKPPTTPLETNKSQDEPTKSKSPPITAPKTFPQEGQQISTSIALSATVSIDLDQPLPTNDTSLNSTSPKPPPKQSVVVAESIVLPNDLFSSTLQRPPSQPQEKHDTPPSQTKSPSPDPPHASPQLTSPIEEFPSEGNQLLQSIYISPTVLISPNSLPPTIGQNTSLSPHPTPPPPKQSVVISDPIILSLTSSPSPPPPTTPQLTRTQSFDTMKVSPQQPTMSKSNTVSDLHAIRKEQNPGRIMLAIAEEGEYDEDTDEHMQLVMQRVREKKERERLGLPPIKYDIAPKPKPKEIPTPAKNFAGWMQRAQQNSKKLHFDSRGYATQPGFVTNEIELEYNLSMDDNSIDDDVLDGENLEPSESDHQASSDMIDF</sequence>
<feature type="region of interest" description="Disordered" evidence="1">
    <location>
        <begin position="299"/>
        <end position="321"/>
    </location>
</feature>
<evidence type="ECO:0000256" key="1">
    <source>
        <dbReference type="SAM" id="MobiDB-lite"/>
    </source>
</evidence>
<dbReference type="Proteomes" id="UP001281761">
    <property type="component" value="Unassembled WGS sequence"/>
</dbReference>
<feature type="region of interest" description="Disordered" evidence="1">
    <location>
        <begin position="337"/>
        <end position="378"/>
    </location>
</feature>
<organism evidence="2 3">
    <name type="scientific">Blattamonas nauphoetae</name>
    <dbReference type="NCBI Taxonomy" id="2049346"/>
    <lineage>
        <taxon>Eukaryota</taxon>
        <taxon>Metamonada</taxon>
        <taxon>Preaxostyla</taxon>
        <taxon>Oxymonadida</taxon>
        <taxon>Blattamonas</taxon>
    </lineage>
</organism>
<feature type="compositionally biased region" description="Acidic residues" evidence="1">
    <location>
        <begin position="591"/>
        <end position="606"/>
    </location>
</feature>
<feature type="region of interest" description="Disordered" evidence="1">
    <location>
        <begin position="143"/>
        <end position="164"/>
    </location>
</feature>
<evidence type="ECO:0000313" key="3">
    <source>
        <dbReference type="Proteomes" id="UP001281761"/>
    </source>
</evidence>
<keyword evidence="3" id="KW-1185">Reference proteome</keyword>
<feature type="region of interest" description="Disordered" evidence="1">
    <location>
        <begin position="590"/>
        <end position="619"/>
    </location>
</feature>
<feature type="region of interest" description="Disordered" evidence="1">
    <location>
        <begin position="402"/>
        <end position="426"/>
    </location>
</feature>
<dbReference type="EMBL" id="JARBJD010000108">
    <property type="protein sequence ID" value="KAK2952119.1"/>
    <property type="molecule type" value="Genomic_DNA"/>
</dbReference>
<protein>
    <submittedName>
        <fullName evidence="2">Uncharacterized protein</fullName>
    </submittedName>
</protein>